<feature type="domain" description="PDZ" evidence="2">
    <location>
        <begin position="127"/>
        <end position="193"/>
    </location>
</feature>
<dbReference type="Gene3D" id="3.30.230.10">
    <property type="match status" value="1"/>
</dbReference>
<dbReference type="GO" id="GO:0004176">
    <property type="term" value="F:ATP-dependent peptidase activity"/>
    <property type="evidence" value="ECO:0007669"/>
    <property type="project" value="InterPro"/>
</dbReference>
<proteinExistence type="predicted"/>
<name>A0AAE6IKX7_LEUCA</name>
<dbReference type="SUPFAM" id="SSF50156">
    <property type="entry name" value="PDZ domain-like"/>
    <property type="match status" value="1"/>
</dbReference>
<dbReference type="RefSeq" id="WP_014974634.1">
    <property type="nucleotide sequence ID" value="NZ_CP042374.1"/>
</dbReference>
<dbReference type="Gene3D" id="2.30.42.10">
    <property type="match status" value="1"/>
</dbReference>
<dbReference type="NCBIfam" id="NF041438">
    <property type="entry name" value="SepM_fam_S16"/>
    <property type="match status" value="1"/>
</dbReference>
<dbReference type="InterPro" id="IPR001478">
    <property type="entry name" value="PDZ"/>
</dbReference>
<dbReference type="OMA" id="PIGGITH"/>
<dbReference type="GeneID" id="61187544"/>
<organism evidence="3 4">
    <name type="scientific">Leuconostoc carnosum</name>
    <dbReference type="NCBI Taxonomy" id="1252"/>
    <lineage>
        <taxon>Bacteria</taxon>
        <taxon>Bacillati</taxon>
        <taxon>Bacillota</taxon>
        <taxon>Bacilli</taxon>
        <taxon>Lactobacillales</taxon>
        <taxon>Lactobacillaceae</taxon>
        <taxon>Leuconostoc</taxon>
    </lineage>
</organism>
<sequence length="363" mass="39233">MRKKSKIIAAIVSLVALIGIIGLVWPLDGYIESPGEADDLARFVTIGGKKDTSKGRYNITSVYLSKANGFGYLRTKISPFLDYSQSEDVTGGQSSDVFAQVQSFYMQSAIANAEQVAFKKANKPITTQYRGIYVLSVSKQSHFKKSIRVGDTITAVDGHHYENSDGFIKYLANKGKDVSVTIDYLRNGKKGKATGTTIKLAGSKSPEYPKGRSGIGIVLTDNVAVTTKPKVAVDPGEIGGPSGGLMFTLQIYDQLTGNKLSKARNISGTGTMNANGYVGEIGGIDKKVIAAKAAGSTVFFAPYLPPNKNILKYEEKHQTNYQLARDTAKKHAPNIKVVPVVTFQDAINYLETGRIIKTTDKVQ</sequence>
<dbReference type="GO" id="GO:0006508">
    <property type="term" value="P:proteolysis"/>
    <property type="evidence" value="ECO:0007669"/>
    <property type="project" value="InterPro"/>
</dbReference>
<protein>
    <submittedName>
        <fullName evidence="3">PDZ domain-containing protein</fullName>
    </submittedName>
</protein>
<dbReference type="Pfam" id="PF13180">
    <property type="entry name" value="PDZ_2"/>
    <property type="match status" value="1"/>
</dbReference>
<dbReference type="AlphaFoldDB" id="A0AAE6IKX7"/>
<evidence type="ECO:0000259" key="2">
    <source>
        <dbReference type="Pfam" id="PF13180"/>
    </source>
</evidence>
<evidence type="ECO:0000313" key="4">
    <source>
        <dbReference type="Proteomes" id="UP000321332"/>
    </source>
</evidence>
<dbReference type="SUPFAM" id="SSF54211">
    <property type="entry name" value="Ribosomal protein S5 domain 2-like"/>
    <property type="match status" value="1"/>
</dbReference>
<dbReference type="GO" id="GO:0004252">
    <property type="term" value="F:serine-type endopeptidase activity"/>
    <property type="evidence" value="ECO:0007669"/>
    <property type="project" value="InterPro"/>
</dbReference>
<gene>
    <name evidence="3" type="ORF">FGL89_07255</name>
</gene>
<evidence type="ECO:0000313" key="3">
    <source>
        <dbReference type="EMBL" id="QEA33929.1"/>
    </source>
</evidence>
<dbReference type="InterPro" id="IPR008269">
    <property type="entry name" value="Lon_proteolytic"/>
</dbReference>
<dbReference type="Proteomes" id="UP000321332">
    <property type="component" value="Chromosome"/>
</dbReference>
<reference evidence="3 4" key="1">
    <citation type="submission" date="2019-06" db="EMBL/GenBank/DDBJ databases">
        <title>Genome analyses of bacteria isolated from kimchi.</title>
        <authorList>
            <person name="Lee S."/>
            <person name="Ahn S."/>
            <person name="Roh S."/>
        </authorList>
    </citation>
    <scope>NUCLEOTIDE SEQUENCE [LARGE SCALE GENOMIC DNA]</scope>
    <source>
        <strain evidence="3 4">CBA3620</strain>
    </source>
</reference>
<dbReference type="InterPro" id="IPR020568">
    <property type="entry name" value="Ribosomal_Su5_D2-typ_SF"/>
</dbReference>
<evidence type="ECO:0000259" key="1">
    <source>
        <dbReference type="Pfam" id="PF05362"/>
    </source>
</evidence>
<dbReference type="Pfam" id="PF05362">
    <property type="entry name" value="Lon_C"/>
    <property type="match status" value="1"/>
</dbReference>
<accession>A0AAE6IKX7</accession>
<feature type="domain" description="Lon proteolytic" evidence="1">
    <location>
        <begin position="239"/>
        <end position="302"/>
    </location>
</feature>
<dbReference type="InterPro" id="IPR014721">
    <property type="entry name" value="Ribsml_uS5_D2-typ_fold_subgr"/>
</dbReference>
<dbReference type="EMBL" id="CP042374">
    <property type="protein sequence ID" value="QEA33929.1"/>
    <property type="molecule type" value="Genomic_DNA"/>
</dbReference>
<dbReference type="InterPro" id="IPR036034">
    <property type="entry name" value="PDZ_sf"/>
</dbReference>